<dbReference type="Pfam" id="PF00239">
    <property type="entry name" value="Resolvase"/>
    <property type="match status" value="1"/>
</dbReference>
<dbReference type="InterPro" id="IPR050639">
    <property type="entry name" value="SSR_resolvase"/>
</dbReference>
<dbReference type="PANTHER" id="PTHR30461:SF23">
    <property type="entry name" value="DNA RECOMBINASE-RELATED"/>
    <property type="match status" value="1"/>
</dbReference>
<dbReference type="PROSITE" id="PS51737">
    <property type="entry name" value="RECOMBINASE_DNA_BIND"/>
    <property type="match status" value="1"/>
</dbReference>
<dbReference type="GO" id="GO:0003677">
    <property type="term" value="F:DNA binding"/>
    <property type="evidence" value="ECO:0007669"/>
    <property type="project" value="InterPro"/>
</dbReference>
<dbReference type="Proteomes" id="UP000270616">
    <property type="component" value="Unassembled WGS sequence"/>
</dbReference>
<reference evidence="3 4" key="1">
    <citation type="submission" date="2018-10" db="EMBL/GenBank/DDBJ databases">
        <title>Kocuria sp. M5W7-7, whole genome shotgun sequence.</title>
        <authorList>
            <person name="Tuo L."/>
        </authorList>
    </citation>
    <scope>NUCLEOTIDE SEQUENCE [LARGE SCALE GENOMIC DNA]</scope>
    <source>
        <strain evidence="3 4">M5W7-7</strain>
    </source>
</reference>
<evidence type="ECO:0000313" key="3">
    <source>
        <dbReference type="EMBL" id="ROZ63582.1"/>
    </source>
</evidence>
<name>A0A3N3ZQU3_9MICC</name>
<dbReference type="SUPFAM" id="SSF53041">
    <property type="entry name" value="Resolvase-like"/>
    <property type="match status" value="1"/>
</dbReference>
<evidence type="ECO:0000259" key="2">
    <source>
        <dbReference type="PROSITE" id="PS51737"/>
    </source>
</evidence>
<dbReference type="OrthoDB" id="4500247at2"/>
<organism evidence="3 4">
    <name type="scientific">Kocuria soli</name>
    <dbReference type="NCBI Taxonomy" id="2485125"/>
    <lineage>
        <taxon>Bacteria</taxon>
        <taxon>Bacillati</taxon>
        <taxon>Actinomycetota</taxon>
        <taxon>Actinomycetes</taxon>
        <taxon>Micrococcales</taxon>
        <taxon>Micrococcaceae</taxon>
        <taxon>Kocuria</taxon>
    </lineage>
</organism>
<dbReference type="InterPro" id="IPR036162">
    <property type="entry name" value="Resolvase-like_N_sf"/>
</dbReference>
<keyword evidence="4" id="KW-1185">Reference proteome</keyword>
<dbReference type="SMART" id="SM00857">
    <property type="entry name" value="Resolvase"/>
    <property type="match status" value="1"/>
</dbReference>
<feature type="domain" description="Recombinase" evidence="2">
    <location>
        <begin position="152"/>
        <end position="310"/>
    </location>
</feature>
<dbReference type="InterPro" id="IPR011109">
    <property type="entry name" value="DNA_bind_recombinase_dom"/>
</dbReference>
<dbReference type="GO" id="GO:0000150">
    <property type="term" value="F:DNA strand exchange activity"/>
    <property type="evidence" value="ECO:0007669"/>
    <property type="project" value="InterPro"/>
</dbReference>
<dbReference type="Pfam" id="PF07508">
    <property type="entry name" value="Recombinase"/>
    <property type="match status" value="1"/>
</dbReference>
<comment type="caution">
    <text evidence="3">The sequence shown here is derived from an EMBL/GenBank/DDBJ whole genome shotgun (WGS) entry which is preliminary data.</text>
</comment>
<dbReference type="CDD" id="cd00338">
    <property type="entry name" value="Ser_Recombinase"/>
    <property type="match status" value="1"/>
</dbReference>
<gene>
    <name evidence="3" type="ORF">EDL96_06575</name>
</gene>
<sequence>MNEPGVHRVALYARQSKADAMGIDRQLSAMRVLVRSRGWEAVESFVDDDVSASASRGGDTAWARMLAAADAGKVDTVVAVDLDRLLRSTQDLITLIDHSLVAVTLDGEIDLSTGDGEFRATMLAAIARFEVRRKSERQVRASVQRARRGQVPSGMRSLGYATDGAVIEREADVVREIFRLFASYEAPSRSSIARALSGERSPGLPSTLTHVPKQSRTVAIERNERRLAAGLELKPVPHDGAWSPNTIRALLVNPRYAGYAVYTGKDAAGARAGPIVRDENGDPVRGRWEPIVDEAIWRAAQRRLAGQAEAAGSAGMLERRHLGSGLYLCDTCSSLVSAHSRSYRRRGHIARSRDLVEAYVLVAVAERVVDVEPIDLVPAGESPHLLQLRTEVVRYRARLRRVEADYDEGFVEAHDLARVRRSLGPLLAELESEAQSLVADEDLAQLLASQDRAQELRLAPLEVQRKIVATLYEVRLKKQSRGRKGLDPDTVVLVPRR</sequence>
<feature type="domain" description="Resolvase/invertase-type recombinase catalytic" evidence="1">
    <location>
        <begin position="8"/>
        <end position="149"/>
    </location>
</feature>
<dbReference type="AlphaFoldDB" id="A0A3N3ZQU3"/>
<dbReference type="Gene3D" id="3.40.50.1390">
    <property type="entry name" value="Resolvase, N-terminal catalytic domain"/>
    <property type="match status" value="1"/>
</dbReference>
<protein>
    <submittedName>
        <fullName evidence="3">Recombinase family protein</fullName>
    </submittedName>
</protein>
<dbReference type="RefSeq" id="WP_123824995.1">
    <property type="nucleotide sequence ID" value="NZ_RKMF01000006.1"/>
</dbReference>
<evidence type="ECO:0000259" key="1">
    <source>
        <dbReference type="PROSITE" id="PS51736"/>
    </source>
</evidence>
<dbReference type="InterPro" id="IPR038109">
    <property type="entry name" value="DNA_bind_recomb_sf"/>
</dbReference>
<accession>A0A3N3ZQU3</accession>
<evidence type="ECO:0000313" key="4">
    <source>
        <dbReference type="Proteomes" id="UP000270616"/>
    </source>
</evidence>
<dbReference type="Gene3D" id="3.90.1750.20">
    <property type="entry name" value="Putative Large Serine Recombinase, Chain B, Domain 2"/>
    <property type="match status" value="1"/>
</dbReference>
<dbReference type="PANTHER" id="PTHR30461">
    <property type="entry name" value="DNA-INVERTASE FROM LAMBDOID PROPHAGE"/>
    <property type="match status" value="1"/>
</dbReference>
<dbReference type="PROSITE" id="PS51736">
    <property type="entry name" value="RECOMBINASES_3"/>
    <property type="match status" value="1"/>
</dbReference>
<proteinExistence type="predicted"/>
<dbReference type="InterPro" id="IPR006119">
    <property type="entry name" value="Resolv_N"/>
</dbReference>
<dbReference type="EMBL" id="RKMF01000006">
    <property type="protein sequence ID" value="ROZ63582.1"/>
    <property type="molecule type" value="Genomic_DNA"/>
</dbReference>